<dbReference type="GO" id="GO:0070402">
    <property type="term" value="F:NADPH binding"/>
    <property type="evidence" value="ECO:0007669"/>
    <property type="project" value="TreeGrafter"/>
</dbReference>
<dbReference type="GO" id="GO:0006231">
    <property type="term" value="P:dTMP biosynthetic process"/>
    <property type="evidence" value="ECO:0007669"/>
    <property type="project" value="InterPro"/>
</dbReference>
<dbReference type="NCBIfam" id="TIGR02170">
    <property type="entry name" value="thyX"/>
    <property type="match status" value="1"/>
</dbReference>
<dbReference type="CDD" id="cd20175">
    <property type="entry name" value="ThyX"/>
    <property type="match status" value="1"/>
</dbReference>
<accession>A0A0F9DTC9</accession>
<dbReference type="Gene3D" id="3.30.1360.170">
    <property type="match status" value="1"/>
</dbReference>
<comment type="caution">
    <text evidence="1">The sequence shown here is derived from an EMBL/GenBank/DDBJ whole genome shotgun (WGS) entry which is preliminary data.</text>
</comment>
<evidence type="ECO:0008006" key="2">
    <source>
        <dbReference type="Google" id="ProtNLM"/>
    </source>
</evidence>
<dbReference type="InterPro" id="IPR036098">
    <property type="entry name" value="Thymidylate_synthase_ThyX_sf"/>
</dbReference>
<dbReference type="SUPFAM" id="SSF69796">
    <property type="entry name" value="Thymidylate synthase-complementing protein Thy1"/>
    <property type="match status" value="1"/>
</dbReference>
<sequence length="263" mass="29959">MHRVEPNLHLVAHTSIDDEGLKAYLEEIGAPDWATDAPSDVEEIVEVMGRECYRAFGVDLNENITRVREGNAPYLLNILSSGHGSVLQHSWVSFMFTNVSRVLTHELVRHTAGTAVSQESLRYVRLNDLGLWIPSCFADNPKAVEVFERAWRQAEENYMELLSYEVLGEDIDQDVFGRKKELTSAARRVSPIGLATSIGWSCNIRALRNVIEQRTSRYAEEEVRLLFNKVADLVIEVYPNLFGDYNQESINGYTEFTTPYRKV</sequence>
<name>A0A0F9DTC9_9ZZZZ</name>
<dbReference type="PANTHER" id="PTHR34934:SF1">
    <property type="entry name" value="FLAVIN-DEPENDENT THYMIDYLATE SYNTHASE"/>
    <property type="match status" value="1"/>
</dbReference>
<dbReference type="InterPro" id="IPR003669">
    <property type="entry name" value="Thymidylate_synthase_ThyX"/>
</dbReference>
<proteinExistence type="predicted"/>
<gene>
    <name evidence="1" type="ORF">LCGC14_2159530</name>
</gene>
<dbReference type="GO" id="GO:0004799">
    <property type="term" value="F:thymidylate synthase activity"/>
    <property type="evidence" value="ECO:0007669"/>
    <property type="project" value="TreeGrafter"/>
</dbReference>
<organism evidence="1">
    <name type="scientific">marine sediment metagenome</name>
    <dbReference type="NCBI Taxonomy" id="412755"/>
    <lineage>
        <taxon>unclassified sequences</taxon>
        <taxon>metagenomes</taxon>
        <taxon>ecological metagenomes</taxon>
    </lineage>
</organism>
<evidence type="ECO:0000313" key="1">
    <source>
        <dbReference type="EMBL" id="KKL64984.1"/>
    </source>
</evidence>
<dbReference type="PROSITE" id="PS51331">
    <property type="entry name" value="THYX"/>
    <property type="match status" value="1"/>
</dbReference>
<dbReference type="EMBL" id="LAZR01027676">
    <property type="protein sequence ID" value="KKL64984.1"/>
    <property type="molecule type" value="Genomic_DNA"/>
</dbReference>
<dbReference type="PANTHER" id="PTHR34934">
    <property type="entry name" value="FLAVIN-DEPENDENT THYMIDYLATE SYNTHASE"/>
    <property type="match status" value="1"/>
</dbReference>
<dbReference type="AlphaFoldDB" id="A0A0F9DTC9"/>
<dbReference type="GO" id="GO:0050797">
    <property type="term" value="F:thymidylate synthase (FAD) activity"/>
    <property type="evidence" value="ECO:0007669"/>
    <property type="project" value="InterPro"/>
</dbReference>
<protein>
    <recommendedName>
        <fullName evidence="2">Thymidylate synthase (FAD)</fullName>
    </recommendedName>
</protein>
<dbReference type="GO" id="GO:0050660">
    <property type="term" value="F:flavin adenine dinucleotide binding"/>
    <property type="evidence" value="ECO:0007669"/>
    <property type="project" value="InterPro"/>
</dbReference>
<dbReference type="Pfam" id="PF02511">
    <property type="entry name" value="Thy1"/>
    <property type="match status" value="1"/>
</dbReference>
<reference evidence="1" key="1">
    <citation type="journal article" date="2015" name="Nature">
        <title>Complex archaea that bridge the gap between prokaryotes and eukaryotes.</title>
        <authorList>
            <person name="Spang A."/>
            <person name="Saw J.H."/>
            <person name="Jorgensen S.L."/>
            <person name="Zaremba-Niedzwiedzka K."/>
            <person name="Martijn J."/>
            <person name="Lind A.E."/>
            <person name="van Eijk R."/>
            <person name="Schleper C."/>
            <person name="Guy L."/>
            <person name="Ettema T.J."/>
        </authorList>
    </citation>
    <scope>NUCLEOTIDE SEQUENCE</scope>
</reference>